<dbReference type="EMBL" id="CDMY01000570">
    <property type="protein sequence ID" value="CEM23485.1"/>
    <property type="molecule type" value="Genomic_DNA"/>
</dbReference>
<feature type="compositionally biased region" description="Low complexity" evidence="1">
    <location>
        <begin position="422"/>
        <end position="433"/>
    </location>
</feature>
<dbReference type="Proteomes" id="UP000041254">
    <property type="component" value="Unassembled WGS sequence"/>
</dbReference>
<protein>
    <submittedName>
        <fullName evidence="2">Uncharacterized protein</fullName>
    </submittedName>
</protein>
<dbReference type="AlphaFoldDB" id="A0A0G4G5H1"/>
<name>A0A0G4G5H1_VITBC</name>
<keyword evidence="3" id="KW-1185">Reference proteome</keyword>
<gene>
    <name evidence="2" type="ORF">Vbra_17054</name>
</gene>
<reference evidence="2 3" key="1">
    <citation type="submission" date="2014-11" db="EMBL/GenBank/DDBJ databases">
        <authorList>
            <person name="Zhu J."/>
            <person name="Qi W."/>
            <person name="Song R."/>
        </authorList>
    </citation>
    <scope>NUCLEOTIDE SEQUENCE [LARGE SCALE GENOMIC DNA]</scope>
</reference>
<evidence type="ECO:0000256" key="1">
    <source>
        <dbReference type="SAM" id="MobiDB-lite"/>
    </source>
</evidence>
<organism evidence="2 3">
    <name type="scientific">Vitrella brassicaformis (strain CCMP3155)</name>
    <dbReference type="NCBI Taxonomy" id="1169540"/>
    <lineage>
        <taxon>Eukaryota</taxon>
        <taxon>Sar</taxon>
        <taxon>Alveolata</taxon>
        <taxon>Colpodellida</taxon>
        <taxon>Vitrellaceae</taxon>
        <taxon>Vitrella</taxon>
    </lineage>
</organism>
<accession>A0A0G4G5H1</accession>
<evidence type="ECO:0000313" key="3">
    <source>
        <dbReference type="Proteomes" id="UP000041254"/>
    </source>
</evidence>
<sequence>MKPCVCVRLERGLRHLSTASALQQGPSAVLFQIPEFVSGLRAYADGRFGAAAVEWSRGAEICSKFMSQTPEAPLIYQWLGTAHCRALNMHLAAQSFHTAHRLAAALDAHSDAARLSGLMAALVQVEEGRLDEAHKGLAGIGCSDDEMAASFGEETYCRGHLCREIRLVQQAVGLAVDGDGASSAEQLPAAAADSVPSDGWRRRLLQLAMEYNTARATPRVLSASDDELLQQAAACETSLEVLEKKLDDMAAMDKPEEPLDRIIAEENEMELHSSVCQLYGGWGSLLVEVYFTRHRDAVTSILEEPPDQLTKSGIGLLKKGLKRAEGKADLEQGGLCMAALLSGLAAVYSHFQQVVVAEGLFTSALDKFDVYLQHHRQTDMTPGIRARTVHSQALLNYSKLLRKWEDREGESDRVAAKATTVLQLQQQQQQQQQPTSDKPDNSSNEEATPSRPDKQDTADQSLPRPWRVLSGLWLPQPSLARIADIYLQQHHAER</sequence>
<dbReference type="PhylomeDB" id="A0A0G4G5H1"/>
<evidence type="ECO:0000313" key="2">
    <source>
        <dbReference type="EMBL" id="CEM23485.1"/>
    </source>
</evidence>
<feature type="region of interest" description="Disordered" evidence="1">
    <location>
        <begin position="420"/>
        <end position="462"/>
    </location>
</feature>
<dbReference type="VEuPathDB" id="CryptoDB:Vbra_17054"/>
<dbReference type="InParanoid" id="A0A0G4G5H1"/>
<proteinExistence type="predicted"/>